<dbReference type="SUPFAM" id="SSF56219">
    <property type="entry name" value="DNase I-like"/>
    <property type="match status" value="1"/>
</dbReference>
<organism evidence="1 2">
    <name type="scientific">Limosa lapponica baueri</name>
    <dbReference type="NCBI Taxonomy" id="1758121"/>
    <lineage>
        <taxon>Eukaryota</taxon>
        <taxon>Metazoa</taxon>
        <taxon>Chordata</taxon>
        <taxon>Craniata</taxon>
        <taxon>Vertebrata</taxon>
        <taxon>Euteleostomi</taxon>
        <taxon>Archelosauria</taxon>
        <taxon>Archosauria</taxon>
        <taxon>Dinosauria</taxon>
        <taxon>Saurischia</taxon>
        <taxon>Theropoda</taxon>
        <taxon>Coelurosauria</taxon>
        <taxon>Aves</taxon>
        <taxon>Neognathae</taxon>
        <taxon>Neoaves</taxon>
        <taxon>Charadriiformes</taxon>
        <taxon>Scolopacidae</taxon>
        <taxon>Limosa</taxon>
    </lineage>
</organism>
<protein>
    <submittedName>
        <fullName evidence="1">Glycerol kinase</fullName>
    </submittedName>
</protein>
<dbReference type="GO" id="GO:0007508">
    <property type="term" value="P:larval heart development"/>
    <property type="evidence" value="ECO:0007669"/>
    <property type="project" value="TreeGrafter"/>
</dbReference>
<dbReference type="EMBL" id="KZ516896">
    <property type="protein sequence ID" value="PKU29506.1"/>
    <property type="molecule type" value="Genomic_DNA"/>
</dbReference>
<gene>
    <name evidence="1" type="ORF">llap_20190</name>
</gene>
<dbReference type="PANTHER" id="PTHR33395:SF22">
    <property type="entry name" value="REVERSE TRANSCRIPTASE DOMAIN-CONTAINING PROTEIN"/>
    <property type="match status" value="1"/>
</dbReference>
<dbReference type="InterPro" id="IPR036691">
    <property type="entry name" value="Endo/exonu/phosph_ase_sf"/>
</dbReference>
<reference evidence="2" key="1">
    <citation type="submission" date="2017-11" db="EMBL/GenBank/DDBJ databases">
        <authorList>
            <person name="Lima N.C."/>
            <person name="Parody-Merino A.M."/>
            <person name="Battley P.F."/>
            <person name="Fidler A.E."/>
            <person name="Prosdocimi F."/>
        </authorList>
    </citation>
    <scope>NUCLEOTIDE SEQUENCE [LARGE SCALE GENOMIC DNA]</scope>
</reference>
<evidence type="ECO:0000313" key="1">
    <source>
        <dbReference type="EMBL" id="PKU29506.1"/>
    </source>
</evidence>
<name>A0A2I0T6S5_LIMLA</name>
<dbReference type="AlphaFoldDB" id="A0A2I0T6S5"/>
<proteinExistence type="predicted"/>
<keyword evidence="2" id="KW-1185">Reference proteome</keyword>
<dbReference type="GO" id="GO:0016301">
    <property type="term" value="F:kinase activity"/>
    <property type="evidence" value="ECO:0007669"/>
    <property type="project" value="UniProtKB-KW"/>
</dbReference>
<dbReference type="OrthoDB" id="6152807at2759"/>
<dbReference type="Gene3D" id="3.60.10.10">
    <property type="entry name" value="Endonuclease/exonuclease/phosphatase"/>
    <property type="match status" value="1"/>
</dbReference>
<evidence type="ECO:0000313" key="2">
    <source>
        <dbReference type="Proteomes" id="UP000233556"/>
    </source>
</evidence>
<dbReference type="Proteomes" id="UP000233556">
    <property type="component" value="Unassembled WGS sequence"/>
</dbReference>
<dbReference type="PANTHER" id="PTHR33395">
    <property type="entry name" value="TRANSCRIPTASE, PUTATIVE-RELATED-RELATED"/>
    <property type="match status" value="1"/>
</dbReference>
<sequence length="161" mass="18605">MSPEPSLGSDEEIVENLWVRIKGWANMRDTVVGVYYRQPDQDGEVDEAFYNQLKVALQSQALVLMGDFNHPDICWKGYTAKHLQSRRFLTQLVEEPMRRETLLDLVLTNEEGLVEDIKVGGNLGCSDRVKMEFRIMDSICKSISRTDTLDFRRILIFSRNC</sequence>
<accession>A0A2I0T6S5</accession>
<keyword evidence="1" id="KW-0808">Transferase</keyword>
<dbReference type="GO" id="GO:0031012">
    <property type="term" value="C:extracellular matrix"/>
    <property type="evidence" value="ECO:0007669"/>
    <property type="project" value="TreeGrafter"/>
</dbReference>
<reference evidence="2" key="2">
    <citation type="submission" date="2017-12" db="EMBL/GenBank/DDBJ databases">
        <title>Genome sequence of the Bar-tailed Godwit (Limosa lapponica baueri).</title>
        <authorList>
            <person name="Lima N.C.B."/>
            <person name="Parody-Merino A.M."/>
            <person name="Battley P.F."/>
            <person name="Fidler A.E."/>
            <person name="Prosdocimi F."/>
        </authorList>
    </citation>
    <scope>NUCLEOTIDE SEQUENCE [LARGE SCALE GENOMIC DNA]</scope>
</reference>
<keyword evidence="1" id="KW-0418">Kinase</keyword>
<dbReference type="GO" id="GO:0061343">
    <property type="term" value="P:cell adhesion involved in heart morphogenesis"/>
    <property type="evidence" value="ECO:0007669"/>
    <property type="project" value="TreeGrafter"/>
</dbReference>